<dbReference type="EC" id="1.2.1.88" evidence="3"/>
<dbReference type="Gene3D" id="3.40.605.10">
    <property type="entry name" value="Aldehyde Dehydrogenase, Chain A, domain 1"/>
    <property type="match status" value="1"/>
</dbReference>
<protein>
    <recommendedName>
        <fullName evidence="7">L-glutamate gamma-semialdehyde dehydrogenase</fullName>
        <ecNumber evidence="3">1.2.1.88</ecNumber>
    </recommendedName>
    <alternativeName>
        <fullName evidence="7">L-glutamate gamma-semialdehyde dehydrogenase</fullName>
    </alternativeName>
</protein>
<evidence type="ECO:0000256" key="1">
    <source>
        <dbReference type="ARBA" id="ARBA00004786"/>
    </source>
</evidence>
<dbReference type="CDD" id="cd07123">
    <property type="entry name" value="ALDH_F4-17_P5CDH"/>
    <property type="match status" value="1"/>
</dbReference>
<evidence type="ECO:0000313" key="12">
    <source>
        <dbReference type="Proteomes" id="UP000192907"/>
    </source>
</evidence>
<dbReference type="InterPro" id="IPR016163">
    <property type="entry name" value="Ald_DH_C"/>
</dbReference>
<comment type="pathway">
    <text evidence="1">Amino-acid degradation; L-proline degradation into L-glutamate; L-glutamate from L-proline: step 2/2.</text>
</comment>
<evidence type="ECO:0000256" key="7">
    <source>
        <dbReference type="ARBA" id="ARBA00032259"/>
    </source>
</evidence>
<feature type="region of interest" description="Disordered" evidence="9">
    <location>
        <begin position="1"/>
        <end position="23"/>
    </location>
</feature>
<dbReference type="Proteomes" id="UP000192907">
    <property type="component" value="Unassembled WGS sequence"/>
</dbReference>
<feature type="compositionally biased region" description="Polar residues" evidence="9">
    <location>
        <begin position="1"/>
        <end position="11"/>
    </location>
</feature>
<dbReference type="PROSITE" id="PS00070">
    <property type="entry name" value="ALDEHYDE_DEHYDR_CYS"/>
    <property type="match status" value="1"/>
</dbReference>
<comment type="similarity">
    <text evidence="2">Belongs to the aldehyde dehydrogenase family.</text>
</comment>
<sequence length="542" mass="59736">MSNARSITPKPSNEPVLAYSPGTSEREAVIQELKRQKSEITQIPMVIDGDKIFTDTKDKVVCPHDHQQVIAEVSQGTADHAKSAIDAALKARKEWAALPWEARAAVFLKAADLLATKYRAEMNAATMLGQSKTVHQAEIDAACELIDFFRFNVHYAEQIYSEQPGSAFGMWNRSEIRGLEGFVYAITPFNFTSIAVNLPAAPALMGCAVIWKPAPTSMHGAYLGLRILEEAGLPKGVINMISGDPQELSSVLLPHPELSGIHFTGSTATFNHLWQEVGKNINNYRYYPRIVGETGGKDFVFAHSSADAQELCTALVRGAFEFQGQKCSAASRAYVPKSLWSKLKPALVETVKSIKMGDVEDFHNFMSAVIDKRSFDKIASYIDHAKQAKDAEIVVGGEYDDSKGYFIRPTIIEASNPHYKSMVEEIFGPVLTIYVYEDEAFEETLAICDSSTKYALTGAIFAKDRHVIDHMAKTLVHAAGNFYINDKPTGAVVGQQPFGGGRASGTNDKAGSMLNLLRWASFRTVKENFLSITDYRYPFMGQ</sequence>
<dbReference type="InterPro" id="IPR016162">
    <property type="entry name" value="Ald_DH_N"/>
</dbReference>
<evidence type="ECO:0000256" key="6">
    <source>
        <dbReference type="ARBA" id="ARBA00023062"/>
    </source>
</evidence>
<dbReference type="PANTHER" id="PTHR42862">
    <property type="entry name" value="DELTA-1-PYRROLINE-5-CARBOXYLATE DEHYDROGENASE 1, ISOFORM A-RELATED"/>
    <property type="match status" value="1"/>
</dbReference>
<accession>A0A1Y6BJ03</accession>
<evidence type="ECO:0000256" key="8">
    <source>
        <dbReference type="ARBA" id="ARBA00048142"/>
    </source>
</evidence>
<name>A0A1Y6BJ03_9BACT</name>
<dbReference type="RefSeq" id="WP_132316909.1">
    <property type="nucleotide sequence ID" value="NZ_FWZT01000004.1"/>
</dbReference>
<dbReference type="GO" id="GO:0009898">
    <property type="term" value="C:cytoplasmic side of plasma membrane"/>
    <property type="evidence" value="ECO:0007669"/>
    <property type="project" value="TreeGrafter"/>
</dbReference>
<keyword evidence="4" id="KW-0560">Oxidoreductase</keyword>
<keyword evidence="12" id="KW-1185">Reference proteome</keyword>
<evidence type="ECO:0000256" key="3">
    <source>
        <dbReference type="ARBA" id="ARBA00012884"/>
    </source>
</evidence>
<proteinExistence type="inferred from homology"/>
<evidence type="ECO:0000313" key="11">
    <source>
        <dbReference type="EMBL" id="SMF05532.1"/>
    </source>
</evidence>
<dbReference type="InterPro" id="IPR050485">
    <property type="entry name" value="Proline_metab_enzyme"/>
</dbReference>
<dbReference type="AlphaFoldDB" id="A0A1Y6BJ03"/>
<dbReference type="FunFam" id="3.40.309.10:FF:000005">
    <property type="entry name" value="1-pyrroline-5-carboxylate dehydrogenase 1"/>
    <property type="match status" value="1"/>
</dbReference>
<gene>
    <name evidence="11" type="ORF">SAMN06296036_10477</name>
</gene>
<dbReference type="PANTHER" id="PTHR42862:SF1">
    <property type="entry name" value="DELTA-1-PYRROLINE-5-CARBOXYLATE DEHYDROGENASE 2, ISOFORM A-RELATED"/>
    <property type="match status" value="1"/>
</dbReference>
<dbReference type="STRING" id="1513793.SAMN06296036_10477"/>
<evidence type="ECO:0000259" key="10">
    <source>
        <dbReference type="Pfam" id="PF00171"/>
    </source>
</evidence>
<dbReference type="Gene3D" id="3.40.309.10">
    <property type="entry name" value="Aldehyde Dehydrogenase, Chain A, domain 2"/>
    <property type="match status" value="1"/>
</dbReference>
<organism evidence="11 12">
    <name type="scientific">Pseudobacteriovorax antillogorgiicola</name>
    <dbReference type="NCBI Taxonomy" id="1513793"/>
    <lineage>
        <taxon>Bacteria</taxon>
        <taxon>Pseudomonadati</taxon>
        <taxon>Bdellovibrionota</taxon>
        <taxon>Oligoflexia</taxon>
        <taxon>Oligoflexales</taxon>
        <taxon>Pseudobacteriovoracaceae</taxon>
        <taxon>Pseudobacteriovorax</taxon>
    </lineage>
</organism>
<dbReference type="InterPro" id="IPR005931">
    <property type="entry name" value="P5CDH/ALDH4A1"/>
</dbReference>
<evidence type="ECO:0000256" key="2">
    <source>
        <dbReference type="ARBA" id="ARBA00009986"/>
    </source>
</evidence>
<dbReference type="EMBL" id="FWZT01000004">
    <property type="protein sequence ID" value="SMF05532.1"/>
    <property type="molecule type" value="Genomic_DNA"/>
</dbReference>
<dbReference type="GO" id="GO:0003842">
    <property type="term" value="F:L-glutamate gamma-semialdehyde dehydrogenase activity"/>
    <property type="evidence" value="ECO:0007669"/>
    <property type="project" value="UniProtKB-EC"/>
</dbReference>
<feature type="domain" description="Aldehyde dehydrogenase" evidence="10">
    <location>
        <begin position="59"/>
        <end position="512"/>
    </location>
</feature>
<dbReference type="InterPro" id="IPR015590">
    <property type="entry name" value="Aldehyde_DH_dom"/>
</dbReference>
<dbReference type="FunFam" id="3.40.605.10:FF:000006">
    <property type="entry name" value="1-pyrroline-5-carboxylate dehydrogenase"/>
    <property type="match status" value="1"/>
</dbReference>
<dbReference type="NCBIfam" id="TIGR01236">
    <property type="entry name" value="D1pyr5carbox1"/>
    <property type="match status" value="1"/>
</dbReference>
<comment type="catalytic activity">
    <reaction evidence="8">
        <text>L-glutamate 5-semialdehyde + NAD(+) + H2O = L-glutamate + NADH + 2 H(+)</text>
        <dbReference type="Rhea" id="RHEA:30235"/>
        <dbReference type="ChEBI" id="CHEBI:15377"/>
        <dbReference type="ChEBI" id="CHEBI:15378"/>
        <dbReference type="ChEBI" id="CHEBI:29985"/>
        <dbReference type="ChEBI" id="CHEBI:57540"/>
        <dbReference type="ChEBI" id="CHEBI:57945"/>
        <dbReference type="ChEBI" id="CHEBI:58066"/>
        <dbReference type="EC" id="1.2.1.88"/>
    </reaction>
</comment>
<keyword evidence="5" id="KW-0520">NAD</keyword>
<dbReference type="Pfam" id="PF00171">
    <property type="entry name" value="Aldedh"/>
    <property type="match status" value="1"/>
</dbReference>
<dbReference type="InterPro" id="IPR016161">
    <property type="entry name" value="Ald_DH/histidinol_DH"/>
</dbReference>
<dbReference type="InterPro" id="IPR016160">
    <property type="entry name" value="Ald_DH_CS_CYS"/>
</dbReference>
<evidence type="ECO:0000256" key="5">
    <source>
        <dbReference type="ARBA" id="ARBA00023027"/>
    </source>
</evidence>
<reference evidence="12" key="1">
    <citation type="submission" date="2017-04" db="EMBL/GenBank/DDBJ databases">
        <authorList>
            <person name="Varghese N."/>
            <person name="Submissions S."/>
        </authorList>
    </citation>
    <scope>NUCLEOTIDE SEQUENCE [LARGE SCALE GENOMIC DNA]</scope>
    <source>
        <strain evidence="12">RKEM611</strain>
    </source>
</reference>
<dbReference type="GO" id="GO:0004657">
    <property type="term" value="F:proline dehydrogenase activity"/>
    <property type="evidence" value="ECO:0007669"/>
    <property type="project" value="UniProtKB-ARBA"/>
</dbReference>
<keyword evidence="6" id="KW-0642">Proline metabolism</keyword>
<evidence type="ECO:0000256" key="4">
    <source>
        <dbReference type="ARBA" id="ARBA00023002"/>
    </source>
</evidence>
<dbReference type="UniPathway" id="UPA00261">
    <property type="reaction ID" value="UER00374"/>
</dbReference>
<dbReference type="SUPFAM" id="SSF53720">
    <property type="entry name" value="ALDH-like"/>
    <property type="match status" value="1"/>
</dbReference>
<dbReference type="OrthoDB" id="5287067at2"/>
<dbReference type="GO" id="GO:0010133">
    <property type="term" value="P:L-proline catabolic process to L-glutamate"/>
    <property type="evidence" value="ECO:0007669"/>
    <property type="project" value="UniProtKB-UniPathway"/>
</dbReference>
<evidence type="ECO:0000256" key="9">
    <source>
        <dbReference type="SAM" id="MobiDB-lite"/>
    </source>
</evidence>